<evidence type="ECO:0000259" key="1">
    <source>
        <dbReference type="PROSITE" id="PS50883"/>
    </source>
</evidence>
<dbReference type="Proteomes" id="UP001595596">
    <property type="component" value="Unassembled WGS sequence"/>
</dbReference>
<comment type="caution">
    <text evidence="2">The sequence shown here is derived from an EMBL/GenBank/DDBJ whole genome shotgun (WGS) entry which is preliminary data.</text>
</comment>
<dbReference type="PANTHER" id="PTHR44757">
    <property type="entry name" value="DIGUANYLATE CYCLASE DGCP"/>
    <property type="match status" value="1"/>
</dbReference>
<dbReference type="Gene3D" id="3.20.20.450">
    <property type="entry name" value="EAL domain"/>
    <property type="match status" value="1"/>
</dbReference>
<dbReference type="InterPro" id="IPR001633">
    <property type="entry name" value="EAL_dom"/>
</dbReference>
<evidence type="ECO:0000313" key="2">
    <source>
        <dbReference type="EMBL" id="MFC3569224.1"/>
    </source>
</evidence>
<gene>
    <name evidence="2" type="ORF">ACFOMP_07155</name>
</gene>
<feature type="domain" description="EAL" evidence="1">
    <location>
        <begin position="157"/>
        <end position="413"/>
    </location>
</feature>
<name>A0ABV7S0P6_9RHOB</name>
<dbReference type="PANTHER" id="PTHR44757:SF2">
    <property type="entry name" value="BIOFILM ARCHITECTURE MAINTENANCE PROTEIN MBAA"/>
    <property type="match status" value="1"/>
</dbReference>
<accession>A0ABV7S0P6</accession>
<dbReference type="CDD" id="cd01948">
    <property type="entry name" value="EAL"/>
    <property type="match status" value="1"/>
</dbReference>
<dbReference type="InterPro" id="IPR035919">
    <property type="entry name" value="EAL_sf"/>
</dbReference>
<dbReference type="RefSeq" id="WP_379028954.1">
    <property type="nucleotide sequence ID" value="NZ_JBHRXE010000016.1"/>
</dbReference>
<evidence type="ECO:0000313" key="3">
    <source>
        <dbReference type="Proteomes" id="UP001595596"/>
    </source>
</evidence>
<protein>
    <submittedName>
        <fullName evidence="2">EAL domain-containing protein</fullName>
    </submittedName>
</protein>
<dbReference type="SMART" id="SM00052">
    <property type="entry name" value="EAL"/>
    <property type="match status" value="1"/>
</dbReference>
<keyword evidence="3" id="KW-1185">Reference proteome</keyword>
<organism evidence="2 3">
    <name type="scientific">Paracoccus simplex</name>
    <dbReference type="NCBI Taxonomy" id="2086346"/>
    <lineage>
        <taxon>Bacteria</taxon>
        <taxon>Pseudomonadati</taxon>
        <taxon>Pseudomonadota</taxon>
        <taxon>Alphaproteobacteria</taxon>
        <taxon>Rhodobacterales</taxon>
        <taxon>Paracoccaceae</taxon>
        <taxon>Paracoccus</taxon>
    </lineage>
</organism>
<dbReference type="InterPro" id="IPR052155">
    <property type="entry name" value="Biofilm_reg_signaling"/>
</dbReference>
<reference evidence="3" key="1">
    <citation type="journal article" date="2019" name="Int. J. Syst. Evol. Microbiol.">
        <title>The Global Catalogue of Microorganisms (GCM) 10K type strain sequencing project: providing services to taxonomists for standard genome sequencing and annotation.</title>
        <authorList>
            <consortium name="The Broad Institute Genomics Platform"/>
            <consortium name="The Broad Institute Genome Sequencing Center for Infectious Disease"/>
            <person name="Wu L."/>
            <person name="Ma J."/>
        </authorList>
    </citation>
    <scope>NUCLEOTIDE SEQUENCE [LARGE SCALE GENOMIC DNA]</scope>
    <source>
        <strain evidence="3">VKM B-3226</strain>
    </source>
</reference>
<dbReference type="EMBL" id="JBHRXE010000016">
    <property type="protein sequence ID" value="MFC3569224.1"/>
    <property type="molecule type" value="Genomic_DNA"/>
</dbReference>
<dbReference type="Pfam" id="PF00563">
    <property type="entry name" value="EAL"/>
    <property type="match status" value="1"/>
</dbReference>
<proteinExistence type="predicted"/>
<dbReference type="SUPFAM" id="SSF141868">
    <property type="entry name" value="EAL domain-like"/>
    <property type="match status" value="1"/>
</dbReference>
<sequence>MAYGITAAAARLTRLVKRTGAGQDRARLALVLRIENVETLRLGLGPALLEQMLDLLARRLVAELRLLPQSRAPGSPEILGLFAIGRRQAVPGLLARLQTICRAGVELPELRICPVLNGVIVSDESGTRPPDALYAQGRAALQGCSPLSVAGQLRFVELGAEDGGTDSAPFALERVALLFQPQICCDTGQVLALRAVPRLRIDDRDGRDLEEVEPRLDDESLGRIAAHVLRLALSAFKGWDRMGARVPLLSLPLSDRMLADPVLADSILWELDRQDLSPDRLEIEICEPVGGRGGRMPVSASLQSLAAAGCAIALGDFGTGSAGLADLRRFGIGRVRIGRDFIAGCDRRADQQRMILAILALAEHLRLKTLADGVATPEENAFLAQIGFDAVQGPAVLPPLEPGAVDDFLLEHGHSLPAPFDLRRRV</sequence>
<dbReference type="PROSITE" id="PS50883">
    <property type="entry name" value="EAL"/>
    <property type="match status" value="1"/>
</dbReference>